<comment type="caution">
    <text evidence="1">The sequence shown here is derived from an EMBL/GenBank/DDBJ whole genome shotgun (WGS) entry which is preliminary data.</text>
</comment>
<accession>A0A7X9HTH0</accession>
<sequence>MLKTKNLLYLLGPIILISSLAAGVTYAAFTDKGKVLGSTFSAGSADIKFLSNITLEANSSNLTDELTGPNFSNISPTWTQDYLIKILNNGTSKLGLVTNAYYETANDPDDLRSDIQVEVIPWSDLNSNGVVDSGEEGVSLGKKTITKWKTEGFDLGEIGAGQQMPLILRFSAPTLGNDQQGSTAVFDFEFEAIQL</sequence>
<gene>
    <name evidence="1" type="ORF">GYA37_00985</name>
</gene>
<protein>
    <submittedName>
        <fullName evidence="1">Uncharacterized protein</fullName>
    </submittedName>
</protein>
<evidence type="ECO:0000313" key="2">
    <source>
        <dbReference type="Proteomes" id="UP000590542"/>
    </source>
</evidence>
<proteinExistence type="predicted"/>
<dbReference type="Proteomes" id="UP000590542">
    <property type="component" value="Unassembled WGS sequence"/>
</dbReference>
<dbReference type="AlphaFoldDB" id="A0A7X9HTH0"/>
<organism evidence="1 2">
    <name type="scientific">candidate division WWE3 bacterium</name>
    <dbReference type="NCBI Taxonomy" id="2053526"/>
    <lineage>
        <taxon>Bacteria</taxon>
        <taxon>Katanobacteria</taxon>
    </lineage>
</organism>
<evidence type="ECO:0000313" key="1">
    <source>
        <dbReference type="EMBL" id="NMB91403.1"/>
    </source>
</evidence>
<dbReference type="EMBL" id="JAAZNV010000006">
    <property type="protein sequence ID" value="NMB91403.1"/>
    <property type="molecule type" value="Genomic_DNA"/>
</dbReference>
<reference evidence="1 2" key="1">
    <citation type="journal article" date="2020" name="Biotechnol. Biofuels">
        <title>New insights from the biogas microbiome by comprehensive genome-resolved metagenomics of nearly 1600 species originating from multiple anaerobic digesters.</title>
        <authorList>
            <person name="Campanaro S."/>
            <person name="Treu L."/>
            <person name="Rodriguez-R L.M."/>
            <person name="Kovalovszki A."/>
            <person name="Ziels R.M."/>
            <person name="Maus I."/>
            <person name="Zhu X."/>
            <person name="Kougias P.G."/>
            <person name="Basile A."/>
            <person name="Luo G."/>
            <person name="Schluter A."/>
            <person name="Konstantinidis K.T."/>
            <person name="Angelidaki I."/>
        </authorList>
    </citation>
    <scope>NUCLEOTIDE SEQUENCE [LARGE SCALE GENOMIC DNA]</scope>
    <source>
        <strain evidence="1">AS27yjCOA_202</strain>
    </source>
</reference>
<name>A0A7X9HTH0_UNCKA</name>